<dbReference type="OrthoDB" id="449382at2759"/>
<sequence length="309" mass="33874">MAATTSPLPTPPFVDVPGLPNFRDCGGYPVTNTNTSGEKGDGRPHKIIRRGVLFRSSEPSLLTDDGIAILRDTLRITHVFDLRSLPEIERDAKLDGRQPREWDGAQRVFAPVFLDEDYSPEAVARRYAHFSNAEGEGFVHVYDRILKSGTDPRGAQPFAAVLRHLASASQPPTPILTHCTAGKDRTGVLCALVLSLCGVPDDAVAHEYSLTDLGLGHRRAEFVGNLTRSGPLRGDRAAAERMVGSRPEAMLGTLALIRREYGGAEAFVKGQCGLSDEEIGRIRRNLVVEIDEDHRPVDWQEHQKLLIAT</sequence>
<dbReference type="PANTHER" id="PTHR31126">
    <property type="entry name" value="TYROSINE-PROTEIN PHOSPHATASE"/>
    <property type="match status" value="1"/>
</dbReference>
<proteinExistence type="predicted"/>
<dbReference type="EMBL" id="MAVT02000288">
    <property type="protein sequence ID" value="POS77237.1"/>
    <property type="molecule type" value="Genomic_DNA"/>
</dbReference>
<keyword evidence="4" id="KW-1185">Reference proteome</keyword>
<organism evidence="3 4">
    <name type="scientific">Diaporthe helianthi</name>
    <dbReference type="NCBI Taxonomy" id="158607"/>
    <lineage>
        <taxon>Eukaryota</taxon>
        <taxon>Fungi</taxon>
        <taxon>Dikarya</taxon>
        <taxon>Ascomycota</taxon>
        <taxon>Pezizomycotina</taxon>
        <taxon>Sordariomycetes</taxon>
        <taxon>Sordariomycetidae</taxon>
        <taxon>Diaporthales</taxon>
        <taxon>Diaporthaceae</taxon>
        <taxon>Diaporthe</taxon>
    </lineage>
</organism>
<dbReference type="InterPro" id="IPR029021">
    <property type="entry name" value="Prot-tyrosine_phosphatase-like"/>
</dbReference>
<name>A0A2P5I405_DIAHE</name>
<feature type="region of interest" description="Disordered" evidence="1">
    <location>
        <begin position="25"/>
        <end position="44"/>
    </location>
</feature>
<evidence type="ECO:0000259" key="2">
    <source>
        <dbReference type="PROSITE" id="PS50056"/>
    </source>
</evidence>
<dbReference type="InterPro" id="IPR026893">
    <property type="entry name" value="Tyr/Ser_Pase_IphP-type"/>
</dbReference>
<evidence type="ECO:0000256" key="1">
    <source>
        <dbReference type="SAM" id="MobiDB-lite"/>
    </source>
</evidence>
<dbReference type="InParanoid" id="A0A2P5I405"/>
<comment type="caution">
    <text evidence="3">The sequence shown here is derived from an EMBL/GenBank/DDBJ whole genome shotgun (WGS) entry which is preliminary data.</text>
</comment>
<dbReference type="FunFam" id="3.90.190.10:FF:000123">
    <property type="entry name" value="Similar to protein tyrosine/serine phosphatase"/>
    <property type="match status" value="1"/>
</dbReference>
<gene>
    <name evidence="3" type="ORF">DHEL01_v204371</name>
</gene>
<accession>A0A2P5I405</accession>
<dbReference type="Proteomes" id="UP000094444">
    <property type="component" value="Unassembled WGS sequence"/>
</dbReference>
<dbReference type="GO" id="GO:0004721">
    <property type="term" value="F:phosphoprotein phosphatase activity"/>
    <property type="evidence" value="ECO:0007669"/>
    <property type="project" value="InterPro"/>
</dbReference>
<feature type="domain" description="Tyrosine specific protein phosphatases" evidence="2">
    <location>
        <begin position="156"/>
        <end position="194"/>
    </location>
</feature>
<dbReference type="STRING" id="158607.A0A2P5I405"/>
<dbReference type="AlphaFoldDB" id="A0A2P5I405"/>
<dbReference type="Gene3D" id="3.90.190.10">
    <property type="entry name" value="Protein tyrosine phosphatase superfamily"/>
    <property type="match status" value="1"/>
</dbReference>
<dbReference type="SUPFAM" id="SSF52799">
    <property type="entry name" value="(Phosphotyrosine protein) phosphatases II"/>
    <property type="match status" value="1"/>
</dbReference>
<dbReference type="Pfam" id="PF13350">
    <property type="entry name" value="Y_phosphatase3"/>
    <property type="match status" value="1"/>
</dbReference>
<dbReference type="PROSITE" id="PS50056">
    <property type="entry name" value="TYR_PHOSPHATASE_2"/>
    <property type="match status" value="1"/>
</dbReference>
<dbReference type="InterPro" id="IPR000387">
    <property type="entry name" value="Tyr_Pase_dom"/>
</dbReference>
<protein>
    <submittedName>
        <fullName evidence="3">Tyrosine phosphatase</fullName>
    </submittedName>
</protein>
<evidence type="ECO:0000313" key="4">
    <source>
        <dbReference type="Proteomes" id="UP000094444"/>
    </source>
</evidence>
<reference evidence="3" key="1">
    <citation type="submission" date="2017-09" db="EMBL/GenBank/DDBJ databases">
        <title>Polyketide synthases of a Diaporthe helianthi virulent isolate.</title>
        <authorList>
            <person name="Baroncelli R."/>
        </authorList>
    </citation>
    <scope>NUCLEOTIDE SEQUENCE [LARGE SCALE GENOMIC DNA]</scope>
    <source>
        <strain evidence="3">7/96</strain>
    </source>
</reference>
<evidence type="ECO:0000313" key="3">
    <source>
        <dbReference type="EMBL" id="POS77237.1"/>
    </source>
</evidence>
<dbReference type="PANTHER" id="PTHR31126:SF1">
    <property type="entry name" value="TYROSINE SPECIFIC PROTEIN PHOSPHATASES DOMAIN-CONTAINING PROTEIN"/>
    <property type="match status" value="1"/>
</dbReference>